<keyword evidence="1" id="KW-0812">Transmembrane</keyword>
<dbReference type="EMBL" id="AP022577">
    <property type="protein sequence ID" value="BBX86113.1"/>
    <property type="molecule type" value="Genomic_DNA"/>
</dbReference>
<evidence type="ECO:0000313" key="4">
    <source>
        <dbReference type="Proteomes" id="UP000465609"/>
    </source>
</evidence>
<gene>
    <name evidence="3" type="ORF">MAUB_39860</name>
</gene>
<name>A0ABM7IHG9_9MYCO</name>
<dbReference type="InterPro" id="IPR018929">
    <property type="entry name" value="DUF2510"/>
</dbReference>
<evidence type="ECO:0000259" key="2">
    <source>
        <dbReference type="Pfam" id="PF10708"/>
    </source>
</evidence>
<evidence type="ECO:0000313" key="3">
    <source>
        <dbReference type="EMBL" id="BBX86113.1"/>
    </source>
</evidence>
<feature type="domain" description="DUF2510" evidence="2">
    <location>
        <begin position="7"/>
        <end position="27"/>
    </location>
</feature>
<dbReference type="Pfam" id="PF10708">
    <property type="entry name" value="DUF2510"/>
    <property type="match status" value="1"/>
</dbReference>
<keyword evidence="4" id="KW-1185">Reference proteome</keyword>
<evidence type="ECO:0000256" key="1">
    <source>
        <dbReference type="SAM" id="Phobius"/>
    </source>
</evidence>
<feature type="transmembrane region" description="Helical" evidence="1">
    <location>
        <begin position="44"/>
        <end position="66"/>
    </location>
</feature>
<keyword evidence="1" id="KW-1133">Transmembrane helix</keyword>
<proteinExistence type="predicted"/>
<dbReference type="Proteomes" id="UP000465609">
    <property type="component" value="Chromosome"/>
</dbReference>
<accession>A0ABM7IHG9</accession>
<reference evidence="3 4" key="1">
    <citation type="journal article" date="2019" name="Emerg. Microbes Infect.">
        <title>Comprehensive subspecies identification of 175 nontuberculous mycobacteria species based on 7547 genomic profiles.</title>
        <authorList>
            <person name="Matsumoto Y."/>
            <person name="Kinjo T."/>
            <person name="Motooka D."/>
            <person name="Nabeya D."/>
            <person name="Jung N."/>
            <person name="Uechi K."/>
            <person name="Horii T."/>
            <person name="Iida T."/>
            <person name="Fujita J."/>
            <person name="Nakamura S."/>
        </authorList>
    </citation>
    <scope>NUCLEOTIDE SEQUENCE [LARGE SCALE GENOMIC DNA]</scope>
    <source>
        <strain evidence="3 4">JCM 15296</strain>
    </source>
</reference>
<organism evidence="3 4">
    <name type="scientific">Mycolicibacterium aubagnense</name>
    <dbReference type="NCBI Taxonomy" id="319707"/>
    <lineage>
        <taxon>Bacteria</taxon>
        <taxon>Bacillati</taxon>
        <taxon>Actinomycetota</taxon>
        <taxon>Actinomycetes</taxon>
        <taxon>Mycobacteriales</taxon>
        <taxon>Mycobacteriaceae</taxon>
        <taxon>Mycolicibacterium</taxon>
    </lineage>
</organism>
<protein>
    <recommendedName>
        <fullName evidence="2">DUF2510 domain-containing protein</fullName>
    </recommendedName>
</protein>
<sequence>MNNMPGGWYPDPGGGPNLRYFDGQAWSPIGDVPQVSGGKKRSPWLWVLGGVAVLLTVVMVGGTWWWHKVATTTPPTTTVANQAAPQSKIIPTLTLPAGSKQERTNDPHRFEEWVVPSSYAETVRAVRKGLPIGVSFDGLAWCAESTSKNLTIWSWGTTADYLSVHASGSSLGGTSVSIGREPDVGGCLH</sequence>
<keyword evidence="1" id="KW-0472">Membrane</keyword>